<comment type="caution">
    <text evidence="2">The sequence shown here is derived from an EMBL/GenBank/DDBJ whole genome shotgun (WGS) entry which is preliminary data.</text>
</comment>
<dbReference type="EMBL" id="MEYI01000036">
    <property type="protein sequence ID" value="OGD23529.1"/>
    <property type="molecule type" value="Genomic_DNA"/>
</dbReference>
<evidence type="ECO:0000256" key="1">
    <source>
        <dbReference type="SAM" id="Phobius"/>
    </source>
</evidence>
<keyword evidence="1" id="KW-1133">Transmembrane helix</keyword>
<proteinExistence type="predicted"/>
<reference evidence="2 3" key="1">
    <citation type="journal article" date="2016" name="Nat. Commun.">
        <title>Thousands of microbial genomes shed light on interconnected biogeochemical processes in an aquifer system.</title>
        <authorList>
            <person name="Anantharaman K."/>
            <person name="Brown C.T."/>
            <person name="Hug L.A."/>
            <person name="Sharon I."/>
            <person name="Castelle C.J."/>
            <person name="Probst A.J."/>
            <person name="Thomas B.C."/>
            <person name="Singh A."/>
            <person name="Wilkins M.J."/>
            <person name="Karaoz U."/>
            <person name="Brodie E.L."/>
            <person name="Williams K.H."/>
            <person name="Hubbard S.S."/>
            <person name="Banfield J.F."/>
        </authorList>
    </citation>
    <scope>NUCLEOTIDE SEQUENCE [LARGE SCALE GENOMIC DNA]</scope>
</reference>
<keyword evidence="1" id="KW-0812">Transmembrane</keyword>
<evidence type="ECO:0000313" key="3">
    <source>
        <dbReference type="Proteomes" id="UP000176639"/>
    </source>
</evidence>
<dbReference type="InterPro" id="IPR011042">
    <property type="entry name" value="6-blade_b-propeller_TolB-like"/>
</dbReference>
<gene>
    <name evidence="2" type="ORF">A2Z10_00550</name>
</gene>
<evidence type="ECO:0008006" key="4">
    <source>
        <dbReference type="Google" id="ProtNLM"/>
    </source>
</evidence>
<sequence length="376" mass="41536">MQRKKIIIILLIVALIIGGTAFYLFYFKKLPALPFGLTGGEEEQKIPSSITEVISDEKLKRISTEGAISPIIAADNSRVRYIGGKGDIFEVRFDGSLVQRVPFTLLQDLVKVVWTKDRETFAALYGGTEKKKFFFYDLDKKQMTPYASTVTALALSEMENKLAYHSTAGLADTPLIAVADPDGNNAKTVLQARMRGVDLAWVSENEIAVSTIPSGLAPNMLWLLNTASSKLSSVLSDIYGLTVRWAPSGEAFLFGQTNTQGKGLSLSISNKNGTTIKPLSITTLPEKCVFAHDEKSIVCAVPQVLPDIIWPDDYYKKLYIASEQIWRIDLVSGKQDLLYEFGTSLFNASELILSPQEDVVLFVNRENGELYSLAIK</sequence>
<dbReference type="AlphaFoldDB" id="A0A1F5AYW4"/>
<dbReference type="SUPFAM" id="SSF82171">
    <property type="entry name" value="DPP6 N-terminal domain-like"/>
    <property type="match status" value="1"/>
</dbReference>
<accession>A0A1F5AYW4</accession>
<name>A0A1F5AYW4_9BACT</name>
<keyword evidence="1" id="KW-0472">Membrane</keyword>
<organism evidence="2 3">
    <name type="scientific">Candidatus Azambacteria bacterium RBG_16_47_10</name>
    <dbReference type="NCBI Taxonomy" id="1797292"/>
    <lineage>
        <taxon>Bacteria</taxon>
        <taxon>Candidatus Azamiibacteriota</taxon>
    </lineage>
</organism>
<dbReference type="Proteomes" id="UP000176639">
    <property type="component" value="Unassembled WGS sequence"/>
</dbReference>
<feature type="transmembrane region" description="Helical" evidence="1">
    <location>
        <begin position="7"/>
        <end position="26"/>
    </location>
</feature>
<protein>
    <recommendedName>
        <fullName evidence="4">Anaphase-promoting complex subunit 4 WD40 domain-containing protein</fullName>
    </recommendedName>
</protein>
<evidence type="ECO:0000313" key="2">
    <source>
        <dbReference type="EMBL" id="OGD23529.1"/>
    </source>
</evidence>
<dbReference type="Gene3D" id="2.120.10.30">
    <property type="entry name" value="TolB, C-terminal domain"/>
    <property type="match status" value="1"/>
</dbReference>